<dbReference type="RefSeq" id="WP_387994216.1">
    <property type="nucleotide sequence ID" value="NZ_JBHSGR010000037.1"/>
</dbReference>
<protein>
    <submittedName>
        <fullName evidence="3">Alpha/beta hydrolase</fullName>
    </submittedName>
</protein>
<dbReference type="Gene3D" id="3.40.50.1820">
    <property type="entry name" value="alpha/beta hydrolase"/>
    <property type="match status" value="1"/>
</dbReference>
<dbReference type="InterPro" id="IPR013094">
    <property type="entry name" value="AB_hydrolase_3"/>
</dbReference>
<evidence type="ECO:0000313" key="3">
    <source>
        <dbReference type="EMBL" id="MFC4696118.1"/>
    </source>
</evidence>
<sequence>MPTPSFHRDLRAAPLVPRTVVGPRSLRAVRLLTRALATTRRRWGAVEAPVAPGVSVRLFRPSSGPPRTPALLWMHSGGLVIGAARQDDRACRRFADRLGIAVASVEYRLAPEHPFPTALHDCLAALRWLAGRPFVDPERIAVGGESAGGGLAAALALLARERDEVRPVLQLLSYPMLDDRTAARTDVDQRCVRLWNANSNRFGWRSYLGPAWRTDDVPPLAAPARHPDLSGLPPAWIGVGTCDLFHDEDVAYAQRLRQSGTGCTLHVVPGAYHLFDGVEPWAPVSREFLRARTAALAEALGRGDRAG</sequence>
<dbReference type="Pfam" id="PF07859">
    <property type="entry name" value="Abhydrolase_3"/>
    <property type="match status" value="1"/>
</dbReference>
<gene>
    <name evidence="3" type="ORF">ACFO3M_22145</name>
</gene>
<reference evidence="4" key="1">
    <citation type="journal article" date="2019" name="Int. J. Syst. Evol. Microbiol.">
        <title>The Global Catalogue of Microorganisms (GCM) 10K type strain sequencing project: providing services to taxonomists for standard genome sequencing and annotation.</title>
        <authorList>
            <consortium name="The Broad Institute Genomics Platform"/>
            <consortium name="The Broad Institute Genome Sequencing Center for Infectious Disease"/>
            <person name="Wu L."/>
            <person name="Ma J."/>
        </authorList>
    </citation>
    <scope>NUCLEOTIDE SEQUENCE [LARGE SCALE GENOMIC DNA]</scope>
    <source>
        <strain evidence="4">CCUG 62763</strain>
    </source>
</reference>
<evidence type="ECO:0000259" key="2">
    <source>
        <dbReference type="Pfam" id="PF07859"/>
    </source>
</evidence>
<dbReference type="PANTHER" id="PTHR48081">
    <property type="entry name" value="AB HYDROLASE SUPERFAMILY PROTEIN C4A8.06C"/>
    <property type="match status" value="1"/>
</dbReference>
<dbReference type="EMBL" id="JBHSGR010000037">
    <property type="protein sequence ID" value="MFC4696118.1"/>
    <property type="molecule type" value="Genomic_DNA"/>
</dbReference>
<accession>A0ABV9LRJ4</accession>
<dbReference type="Proteomes" id="UP001596025">
    <property type="component" value="Unassembled WGS sequence"/>
</dbReference>
<dbReference type="InterPro" id="IPR029058">
    <property type="entry name" value="AB_hydrolase_fold"/>
</dbReference>
<dbReference type="InterPro" id="IPR050300">
    <property type="entry name" value="GDXG_lipolytic_enzyme"/>
</dbReference>
<dbReference type="SUPFAM" id="SSF53474">
    <property type="entry name" value="alpha/beta-Hydrolases"/>
    <property type="match status" value="1"/>
</dbReference>
<dbReference type="GO" id="GO:0016787">
    <property type="term" value="F:hydrolase activity"/>
    <property type="evidence" value="ECO:0007669"/>
    <property type="project" value="UniProtKB-KW"/>
</dbReference>
<comment type="caution">
    <text evidence="3">The sequence shown here is derived from an EMBL/GenBank/DDBJ whole genome shotgun (WGS) entry which is preliminary data.</text>
</comment>
<proteinExistence type="predicted"/>
<evidence type="ECO:0000256" key="1">
    <source>
        <dbReference type="ARBA" id="ARBA00022801"/>
    </source>
</evidence>
<keyword evidence="1 3" id="KW-0378">Hydrolase</keyword>
<dbReference type="PANTHER" id="PTHR48081:SF8">
    <property type="entry name" value="ALPHA_BETA HYDROLASE FOLD-3 DOMAIN-CONTAINING PROTEIN-RELATED"/>
    <property type="match status" value="1"/>
</dbReference>
<evidence type="ECO:0000313" key="4">
    <source>
        <dbReference type="Proteomes" id="UP001596025"/>
    </source>
</evidence>
<name>A0ABV9LRJ4_9ACTN</name>
<organism evidence="3 4">
    <name type="scientific">Geodermatophilus arenarius</name>
    <dbReference type="NCBI Taxonomy" id="1137990"/>
    <lineage>
        <taxon>Bacteria</taxon>
        <taxon>Bacillati</taxon>
        <taxon>Actinomycetota</taxon>
        <taxon>Actinomycetes</taxon>
        <taxon>Geodermatophilales</taxon>
        <taxon>Geodermatophilaceae</taxon>
        <taxon>Geodermatophilus</taxon>
    </lineage>
</organism>
<feature type="domain" description="Alpha/beta hydrolase fold-3" evidence="2">
    <location>
        <begin position="71"/>
        <end position="275"/>
    </location>
</feature>
<keyword evidence="4" id="KW-1185">Reference proteome</keyword>